<protein>
    <submittedName>
        <fullName evidence="2">Maleylpyruvate isomerase family mycothiol-dependent enzyme</fullName>
    </submittedName>
</protein>
<reference evidence="3" key="1">
    <citation type="journal article" date="2019" name="Int. J. Syst. Evol. Microbiol.">
        <title>The Global Catalogue of Microorganisms (GCM) 10K type strain sequencing project: providing services to taxonomists for standard genome sequencing and annotation.</title>
        <authorList>
            <consortium name="The Broad Institute Genomics Platform"/>
            <consortium name="The Broad Institute Genome Sequencing Center for Infectious Disease"/>
            <person name="Wu L."/>
            <person name="Ma J."/>
        </authorList>
    </citation>
    <scope>NUCLEOTIDE SEQUENCE [LARGE SCALE GENOMIC DNA]</scope>
    <source>
        <strain evidence="3">JCM 14304</strain>
    </source>
</reference>
<dbReference type="NCBIfam" id="TIGR03083">
    <property type="entry name" value="maleylpyruvate isomerase family mycothiol-dependent enzyme"/>
    <property type="match status" value="1"/>
</dbReference>
<evidence type="ECO:0000313" key="2">
    <source>
        <dbReference type="EMBL" id="GAA1581153.1"/>
    </source>
</evidence>
<accession>A0ABN2DNB0</accession>
<dbReference type="Proteomes" id="UP001500190">
    <property type="component" value="Unassembled WGS sequence"/>
</dbReference>
<evidence type="ECO:0000313" key="3">
    <source>
        <dbReference type="Proteomes" id="UP001500190"/>
    </source>
</evidence>
<proteinExistence type="predicted"/>
<sequence length="267" mass="28942">MRRHTLSNADTVIAALRTGFDRLAEFVRKFDDEALAGPSAASEWDIATVLSHLGSGAEIMTNTIQLALDDKTAESDFNQKVWARWDSSSRQEQAAGFLTWNQKLTTLFESLDGDQRENLRIDLGYLPAPADVATVARLRLSELSYHSWDVRSIADPAATLDGDAVPHLLDIATSNLGWITRPANLNGQEATLTVATTNPATEFALRLADPVSIDPIPAEQPDGSLTLPAEAWLRLVAGRLDADHTPVSAGLTGPIAWQTLRAAFPGY</sequence>
<feature type="domain" description="Mycothiol-dependent maleylpyruvate isomerase metal-binding" evidence="1">
    <location>
        <begin position="16"/>
        <end position="151"/>
    </location>
</feature>
<dbReference type="GO" id="GO:0016853">
    <property type="term" value="F:isomerase activity"/>
    <property type="evidence" value="ECO:0007669"/>
    <property type="project" value="UniProtKB-KW"/>
</dbReference>
<dbReference type="EMBL" id="BAAAND010000004">
    <property type="protein sequence ID" value="GAA1581153.1"/>
    <property type="molecule type" value="Genomic_DNA"/>
</dbReference>
<keyword evidence="2" id="KW-0413">Isomerase</keyword>
<comment type="caution">
    <text evidence="2">The sequence shown here is derived from an EMBL/GenBank/DDBJ whole genome shotgun (WGS) entry which is preliminary data.</text>
</comment>
<dbReference type="SUPFAM" id="SSF109854">
    <property type="entry name" value="DinB/YfiT-like putative metalloenzymes"/>
    <property type="match status" value="1"/>
</dbReference>
<dbReference type="Pfam" id="PF11716">
    <property type="entry name" value="MDMPI_N"/>
    <property type="match status" value="1"/>
</dbReference>
<evidence type="ECO:0000259" key="1">
    <source>
        <dbReference type="Pfam" id="PF11716"/>
    </source>
</evidence>
<dbReference type="Gene3D" id="1.20.120.450">
    <property type="entry name" value="dinb family like domain"/>
    <property type="match status" value="1"/>
</dbReference>
<keyword evidence="3" id="KW-1185">Reference proteome</keyword>
<name>A0ABN2DNB0_9ACTN</name>
<dbReference type="InterPro" id="IPR017517">
    <property type="entry name" value="Maleyloyr_isom"/>
</dbReference>
<gene>
    <name evidence="2" type="ORF">GCM10009742_27090</name>
</gene>
<dbReference type="InterPro" id="IPR034660">
    <property type="entry name" value="DinB/YfiT-like"/>
</dbReference>
<dbReference type="InterPro" id="IPR024344">
    <property type="entry name" value="MDMPI_metal-binding"/>
</dbReference>
<organism evidence="2 3">
    <name type="scientific">Kribbella karoonensis</name>
    <dbReference type="NCBI Taxonomy" id="324851"/>
    <lineage>
        <taxon>Bacteria</taxon>
        <taxon>Bacillati</taxon>
        <taxon>Actinomycetota</taxon>
        <taxon>Actinomycetes</taxon>
        <taxon>Propionibacteriales</taxon>
        <taxon>Kribbellaceae</taxon>
        <taxon>Kribbella</taxon>
    </lineage>
</organism>